<evidence type="ECO:0000313" key="3">
    <source>
        <dbReference type="EMBL" id="CAK9200468.1"/>
    </source>
</evidence>
<dbReference type="Proteomes" id="UP001497512">
    <property type="component" value="Chromosome 13"/>
</dbReference>
<feature type="compositionally biased region" description="Polar residues" evidence="2">
    <location>
        <begin position="263"/>
        <end position="281"/>
    </location>
</feature>
<protein>
    <recommendedName>
        <fullName evidence="5">WD repeat-containing protein 53</fullName>
    </recommendedName>
</protein>
<accession>A0ABP0TML7</accession>
<dbReference type="SUPFAM" id="SSF50978">
    <property type="entry name" value="WD40 repeat-like"/>
    <property type="match status" value="1"/>
</dbReference>
<gene>
    <name evidence="3" type="ORF">CSSPTR1EN2_LOCUS5422</name>
</gene>
<dbReference type="PANTHER" id="PTHR45296">
    <property type="entry name" value="TRANSDUCIN/WD40 REPEAT-LIKE SUPERFAMILY PROTEIN"/>
    <property type="match status" value="1"/>
</dbReference>
<keyword evidence="1" id="KW-0853">WD repeat</keyword>
<dbReference type="SMART" id="SM00320">
    <property type="entry name" value="WD40"/>
    <property type="match status" value="5"/>
</dbReference>
<evidence type="ECO:0000256" key="2">
    <source>
        <dbReference type="SAM" id="MobiDB-lite"/>
    </source>
</evidence>
<evidence type="ECO:0000256" key="1">
    <source>
        <dbReference type="PROSITE-ProRule" id="PRU00221"/>
    </source>
</evidence>
<dbReference type="Gene3D" id="2.130.10.10">
    <property type="entry name" value="YVTN repeat-like/Quinoprotein amine dehydrogenase"/>
    <property type="match status" value="2"/>
</dbReference>
<dbReference type="InterPro" id="IPR001680">
    <property type="entry name" value="WD40_rpt"/>
</dbReference>
<evidence type="ECO:0008006" key="5">
    <source>
        <dbReference type="Google" id="ProtNLM"/>
    </source>
</evidence>
<sequence>MVDSSTPRIKLRGHTASVLCCVSSVSSPHLVTTSSEDKSVCVFDLRTKTCLHRLQCFGSEHVVSISLKPGKEEILYAAAGAQVYCLDLRLGPSASPLHTYNFNSEEINQVAVNHKATFLAAADDSGEIKVINLQNHKLFKTLQGVHSNICSSAVFHPRRPWEVVSGGLDSKIVKWDFSRGRPLHVVDLASTANISNEGVGQICNPPFVHSLSVTEGDIPGEAGKLMAAARGDGGVDVFDLSFENSNAKTASKTSGPRKGASFGNYSHGSMSTESNSEPDTQLTGRKRHLNLQNGAHASAVNHVTFARFGEQGRFLVSGGNDGFIKLWDWALEESPLSTNALSVSCKQRSPLLLNIDHKRKVNWLSTTSTASENLVVADTSKTVSIYSVL</sequence>
<proteinExistence type="predicted"/>
<keyword evidence="4" id="KW-1185">Reference proteome</keyword>
<dbReference type="PROSITE" id="PS50082">
    <property type="entry name" value="WD_REPEATS_2"/>
    <property type="match status" value="1"/>
</dbReference>
<dbReference type="InterPro" id="IPR015943">
    <property type="entry name" value="WD40/YVTN_repeat-like_dom_sf"/>
</dbReference>
<dbReference type="PROSITE" id="PS50294">
    <property type="entry name" value="WD_REPEATS_REGION"/>
    <property type="match status" value="1"/>
</dbReference>
<dbReference type="EMBL" id="OZ019905">
    <property type="protein sequence ID" value="CAK9200468.1"/>
    <property type="molecule type" value="Genomic_DNA"/>
</dbReference>
<dbReference type="InterPro" id="IPR036322">
    <property type="entry name" value="WD40_repeat_dom_sf"/>
</dbReference>
<evidence type="ECO:0000313" key="4">
    <source>
        <dbReference type="Proteomes" id="UP001497512"/>
    </source>
</evidence>
<feature type="repeat" description="WD" evidence="1">
    <location>
        <begin position="293"/>
        <end position="328"/>
    </location>
</feature>
<dbReference type="PANTHER" id="PTHR45296:SF1">
    <property type="entry name" value="TRANSDUCIN_WD40 REPEAT-LIKE SUPERFAMILY PROTEIN"/>
    <property type="match status" value="1"/>
</dbReference>
<feature type="region of interest" description="Disordered" evidence="2">
    <location>
        <begin position="246"/>
        <end position="281"/>
    </location>
</feature>
<name>A0ABP0TML7_9BRYO</name>
<reference evidence="3" key="1">
    <citation type="submission" date="2024-02" db="EMBL/GenBank/DDBJ databases">
        <authorList>
            <consortium name="ELIXIR-Norway"/>
            <consortium name="Elixir Norway"/>
        </authorList>
    </citation>
    <scope>NUCLEOTIDE SEQUENCE</scope>
</reference>
<organism evidence="3 4">
    <name type="scientific">Sphagnum troendelagicum</name>
    <dbReference type="NCBI Taxonomy" id="128251"/>
    <lineage>
        <taxon>Eukaryota</taxon>
        <taxon>Viridiplantae</taxon>
        <taxon>Streptophyta</taxon>
        <taxon>Embryophyta</taxon>
        <taxon>Bryophyta</taxon>
        <taxon>Sphagnophytina</taxon>
        <taxon>Sphagnopsida</taxon>
        <taxon>Sphagnales</taxon>
        <taxon>Sphagnaceae</taxon>
        <taxon>Sphagnum</taxon>
    </lineage>
</organism>
<dbReference type="Pfam" id="PF00400">
    <property type="entry name" value="WD40"/>
    <property type="match status" value="3"/>
</dbReference>